<dbReference type="PROSITE" id="PS50888">
    <property type="entry name" value="BHLH"/>
    <property type="match status" value="1"/>
</dbReference>
<dbReference type="GO" id="GO:0000981">
    <property type="term" value="F:DNA-binding transcription factor activity, RNA polymerase II-specific"/>
    <property type="evidence" value="ECO:0007669"/>
    <property type="project" value="TreeGrafter"/>
</dbReference>
<dbReference type="PANTHER" id="PTHR19290:SF167">
    <property type="entry name" value="PROTEIN DIMMED"/>
    <property type="match status" value="1"/>
</dbReference>
<dbReference type="InterPro" id="IPR050359">
    <property type="entry name" value="bHLH_transcription_factors"/>
</dbReference>
<name>A0A1I8P5K0_STOCA</name>
<dbReference type="GO" id="GO:0007423">
    <property type="term" value="P:sensory organ development"/>
    <property type="evidence" value="ECO:0007669"/>
    <property type="project" value="TreeGrafter"/>
</dbReference>
<sequence>MTETQTQTTPPNVPSHSDNPDNTRSSRPIRRASRRTPQLSNNYDMEMTDSSSQSDDTSGGGGSSNGGGSGARPSSRGRNSSGTNPNRRRKGTLNAKERNLRRLESNERERMRMHSLNDAFQSLREVIPHVEMERRLSKIETLTLAKNYIINLTHIILAKRNEESALEFNGALMNGNGAVDTTTVNNGIEPDVNILGLNGNPAGNNANGLIALSGNCYDDTSLANGATYNCTLLAEHHQNVTPQSLTTATTTIQIQNQPLSHMHHQSHHIMISNHNQILMPQQQTPNVPPPPPQQQNAIIMNGYGDTAGDNNNFDEPFREFLGNPAGNNANGLIALSGNCYDDTSLANGATYNCTLLAEHHQNVTPQSLTTATTTIQIQNQPLSHMHHQSHHIMISNHNQILMPQQQTPNVPPPPPQQQNAIIMNGYGDTAGDNNNFDEPFREFL</sequence>
<dbReference type="GO" id="GO:0061564">
    <property type="term" value="P:axon development"/>
    <property type="evidence" value="ECO:0007669"/>
    <property type="project" value="TreeGrafter"/>
</dbReference>
<dbReference type="Proteomes" id="UP000095300">
    <property type="component" value="Unassembled WGS sequence"/>
</dbReference>
<feature type="compositionally biased region" description="Low complexity" evidence="1">
    <location>
        <begin position="71"/>
        <end position="85"/>
    </location>
</feature>
<feature type="region of interest" description="Disordered" evidence="1">
    <location>
        <begin position="1"/>
        <end position="97"/>
    </location>
</feature>
<dbReference type="PANTHER" id="PTHR19290">
    <property type="entry name" value="BASIC HELIX-LOOP-HELIX PROTEIN NEUROGENIN-RELATED"/>
    <property type="match status" value="1"/>
</dbReference>
<dbReference type="InterPro" id="IPR036638">
    <property type="entry name" value="HLH_DNA-bd_sf"/>
</dbReference>
<accession>A0A1I8P5K0</accession>
<proteinExistence type="predicted"/>
<feature type="compositionally biased region" description="Gly residues" evidence="1">
    <location>
        <begin position="58"/>
        <end position="70"/>
    </location>
</feature>
<dbReference type="SUPFAM" id="SSF47459">
    <property type="entry name" value="HLH, helix-loop-helix DNA-binding domain"/>
    <property type="match status" value="1"/>
</dbReference>
<dbReference type="InterPro" id="IPR011598">
    <property type="entry name" value="bHLH_dom"/>
</dbReference>
<dbReference type="SMART" id="SM00353">
    <property type="entry name" value="HLH"/>
    <property type="match status" value="1"/>
</dbReference>
<dbReference type="Gene3D" id="4.10.280.10">
    <property type="entry name" value="Helix-loop-helix DNA-binding domain"/>
    <property type="match status" value="1"/>
</dbReference>
<feature type="compositionally biased region" description="Polar residues" evidence="1">
    <location>
        <begin position="1"/>
        <end position="23"/>
    </location>
</feature>
<dbReference type="VEuPathDB" id="VectorBase:SCAU005021"/>
<dbReference type="GO" id="GO:0005634">
    <property type="term" value="C:nucleus"/>
    <property type="evidence" value="ECO:0007669"/>
    <property type="project" value="TreeGrafter"/>
</dbReference>
<keyword evidence="4" id="KW-1185">Reference proteome</keyword>
<dbReference type="GO" id="GO:0045944">
    <property type="term" value="P:positive regulation of transcription by RNA polymerase II"/>
    <property type="evidence" value="ECO:0007669"/>
    <property type="project" value="TreeGrafter"/>
</dbReference>
<dbReference type="GO" id="GO:0046983">
    <property type="term" value="F:protein dimerization activity"/>
    <property type="evidence" value="ECO:0007669"/>
    <property type="project" value="InterPro"/>
</dbReference>
<feature type="domain" description="BHLH" evidence="2">
    <location>
        <begin position="100"/>
        <end position="152"/>
    </location>
</feature>
<protein>
    <recommendedName>
        <fullName evidence="2">BHLH domain-containing protein</fullName>
    </recommendedName>
</protein>
<reference evidence="3" key="1">
    <citation type="submission" date="2020-05" db="UniProtKB">
        <authorList>
            <consortium name="EnsemblMetazoa"/>
        </authorList>
    </citation>
    <scope>IDENTIFICATION</scope>
    <source>
        <strain evidence="3">USDA</strain>
    </source>
</reference>
<evidence type="ECO:0000256" key="1">
    <source>
        <dbReference type="SAM" id="MobiDB-lite"/>
    </source>
</evidence>
<dbReference type="CDD" id="cd19712">
    <property type="entry name" value="bHLH_TS_dimmed_like"/>
    <property type="match status" value="1"/>
</dbReference>
<dbReference type="AlphaFoldDB" id="A0A1I8P5K0"/>
<dbReference type="STRING" id="35570.A0A1I8P5K0"/>
<evidence type="ECO:0000313" key="4">
    <source>
        <dbReference type="Proteomes" id="UP000095300"/>
    </source>
</evidence>
<dbReference type="EnsemblMetazoa" id="SCAU005021-RA">
    <property type="protein sequence ID" value="SCAU005021-PA"/>
    <property type="gene ID" value="SCAU005021"/>
</dbReference>
<evidence type="ECO:0000259" key="2">
    <source>
        <dbReference type="PROSITE" id="PS50888"/>
    </source>
</evidence>
<dbReference type="Pfam" id="PF00010">
    <property type="entry name" value="HLH"/>
    <property type="match status" value="1"/>
</dbReference>
<organism evidence="3 4">
    <name type="scientific">Stomoxys calcitrans</name>
    <name type="common">Stable fly</name>
    <name type="synonym">Conops calcitrans</name>
    <dbReference type="NCBI Taxonomy" id="35570"/>
    <lineage>
        <taxon>Eukaryota</taxon>
        <taxon>Metazoa</taxon>
        <taxon>Ecdysozoa</taxon>
        <taxon>Arthropoda</taxon>
        <taxon>Hexapoda</taxon>
        <taxon>Insecta</taxon>
        <taxon>Pterygota</taxon>
        <taxon>Neoptera</taxon>
        <taxon>Endopterygota</taxon>
        <taxon>Diptera</taxon>
        <taxon>Brachycera</taxon>
        <taxon>Muscomorpha</taxon>
        <taxon>Muscoidea</taxon>
        <taxon>Muscidae</taxon>
        <taxon>Stomoxys</taxon>
    </lineage>
</organism>
<evidence type="ECO:0000313" key="3">
    <source>
        <dbReference type="EnsemblMetazoa" id="SCAU005021-PA"/>
    </source>
</evidence>
<dbReference type="GO" id="GO:0070888">
    <property type="term" value="F:E-box binding"/>
    <property type="evidence" value="ECO:0007669"/>
    <property type="project" value="TreeGrafter"/>
</dbReference>